<feature type="transmembrane region" description="Helical" evidence="1">
    <location>
        <begin position="52"/>
        <end position="70"/>
    </location>
</feature>
<dbReference type="Proteomes" id="UP001501570">
    <property type="component" value="Unassembled WGS sequence"/>
</dbReference>
<evidence type="ECO:0008006" key="4">
    <source>
        <dbReference type="Google" id="ProtNLM"/>
    </source>
</evidence>
<dbReference type="RefSeq" id="WP_345627461.1">
    <property type="nucleotide sequence ID" value="NZ_BAABJQ010000004.1"/>
</dbReference>
<protein>
    <recommendedName>
        <fullName evidence="4">Glycosyltransferase RgtA/B/C/D-like domain-containing protein</fullName>
    </recommendedName>
</protein>
<feature type="transmembrane region" description="Helical" evidence="1">
    <location>
        <begin position="76"/>
        <end position="97"/>
    </location>
</feature>
<feature type="transmembrane region" description="Helical" evidence="1">
    <location>
        <begin position="238"/>
        <end position="254"/>
    </location>
</feature>
<keyword evidence="1" id="KW-0472">Membrane</keyword>
<reference evidence="3" key="1">
    <citation type="journal article" date="2019" name="Int. J. Syst. Evol. Microbiol.">
        <title>The Global Catalogue of Microorganisms (GCM) 10K type strain sequencing project: providing services to taxonomists for standard genome sequencing and annotation.</title>
        <authorList>
            <consortium name="The Broad Institute Genomics Platform"/>
            <consortium name="The Broad Institute Genome Sequencing Center for Infectious Disease"/>
            <person name="Wu L."/>
            <person name="Ma J."/>
        </authorList>
    </citation>
    <scope>NUCLEOTIDE SEQUENCE [LARGE SCALE GENOMIC DNA]</scope>
    <source>
        <strain evidence="3">JCM 18304</strain>
    </source>
</reference>
<name>A0ABP9RMF6_9ACTN</name>
<keyword evidence="3" id="KW-1185">Reference proteome</keyword>
<gene>
    <name evidence="2" type="ORF">GCM10023322_15580</name>
</gene>
<feature type="transmembrane region" description="Helical" evidence="1">
    <location>
        <begin position="436"/>
        <end position="453"/>
    </location>
</feature>
<feature type="transmembrane region" description="Helical" evidence="1">
    <location>
        <begin position="480"/>
        <end position="499"/>
    </location>
</feature>
<evidence type="ECO:0000256" key="1">
    <source>
        <dbReference type="SAM" id="Phobius"/>
    </source>
</evidence>
<evidence type="ECO:0000313" key="2">
    <source>
        <dbReference type="EMBL" id="GAA5181294.1"/>
    </source>
</evidence>
<evidence type="ECO:0000313" key="3">
    <source>
        <dbReference type="Proteomes" id="UP001501570"/>
    </source>
</evidence>
<sequence length="653" mass="69853">MPAVAPDQTAVLPRLGVPAPDTTVVLPRVAEAPAPAGSAAPASRLLPSLGRAPEILALCAFGVLLVALSYQGGRTGAGWAGAAYWLGQFLVFTPVAVRMFFGRLAGVVESFLLVMGLAVDQYLQKWLYSPDQFRFPDELQHWVGTSILLQAGRLFQPNDALPVAVHFPGLEELTASLSSLTGLSITNAGLLVAAVAHLTFIGLLFLVVRSTGGSPELAGAVCVIYATALHYLFFDSMFIYQTAALPFMMLAVWASRKWQPRQRRTVPYAVLCGVALVGVSMSHHVTAAATVATLGLIGICEVMMTRPRRWGTLIVAGAGAVVVIAWFSLVAREVFGYLGPPIQQMASGLTGILSGASSSGGSSSPGNPLWQLAVEALGLLALLALLIRAAQVSWRATGRFDPWRAAALIGSLVFFASTAVRFVGAEGPELAGRASTFTYIPMSMVAAGVLVGWRPRVRPPSRPAALSRVVQGWLNRIRPIWVPPVILGPVIVVLLMVGARVGGWPPYWEELPGPYLVSGYERSVDEEGVSAAVWTHDWLGPDHRVAADITGATLVSTYGEQNPVGEASKLYYDGTWNLDDELLLQSLGVDYLWDDTRMSQQLPISGAYFPVDPQAGKRTTPIPAGNLNKFDEVAGINRVYDNGAIRIYDMRNA</sequence>
<organism evidence="2 3">
    <name type="scientific">Rugosimonospora acidiphila</name>
    <dbReference type="NCBI Taxonomy" id="556531"/>
    <lineage>
        <taxon>Bacteria</taxon>
        <taxon>Bacillati</taxon>
        <taxon>Actinomycetota</taxon>
        <taxon>Actinomycetes</taxon>
        <taxon>Micromonosporales</taxon>
        <taxon>Micromonosporaceae</taxon>
        <taxon>Rugosimonospora</taxon>
    </lineage>
</organism>
<feature type="transmembrane region" description="Helical" evidence="1">
    <location>
        <begin position="215"/>
        <end position="232"/>
    </location>
</feature>
<feature type="transmembrane region" description="Helical" evidence="1">
    <location>
        <begin position="402"/>
        <end position="424"/>
    </location>
</feature>
<keyword evidence="1" id="KW-0812">Transmembrane</keyword>
<dbReference type="EMBL" id="BAABJQ010000004">
    <property type="protein sequence ID" value="GAA5181294.1"/>
    <property type="molecule type" value="Genomic_DNA"/>
</dbReference>
<accession>A0ABP9RMF6</accession>
<feature type="transmembrane region" description="Helical" evidence="1">
    <location>
        <begin position="104"/>
        <end position="123"/>
    </location>
</feature>
<feature type="transmembrane region" description="Helical" evidence="1">
    <location>
        <begin position="311"/>
        <end position="331"/>
    </location>
</feature>
<keyword evidence="1" id="KW-1133">Transmembrane helix</keyword>
<feature type="transmembrane region" description="Helical" evidence="1">
    <location>
        <begin position="369"/>
        <end position="390"/>
    </location>
</feature>
<proteinExistence type="predicted"/>
<comment type="caution">
    <text evidence="2">The sequence shown here is derived from an EMBL/GenBank/DDBJ whole genome shotgun (WGS) entry which is preliminary data.</text>
</comment>
<feature type="transmembrane region" description="Helical" evidence="1">
    <location>
        <begin position="188"/>
        <end position="208"/>
    </location>
</feature>